<evidence type="ECO:0000256" key="2">
    <source>
        <dbReference type="ARBA" id="ARBA00010624"/>
    </source>
</evidence>
<dbReference type="GO" id="GO:0003723">
    <property type="term" value="F:RNA binding"/>
    <property type="evidence" value="ECO:0007669"/>
    <property type="project" value="UniProtKB-KW"/>
</dbReference>
<comment type="caution">
    <text evidence="9">The sequence shown here is derived from an EMBL/GenBank/DDBJ whole genome shotgun (WGS) entry which is preliminary data.</text>
</comment>
<dbReference type="AlphaFoldDB" id="A0A267FK47"/>
<dbReference type="PANTHER" id="PTHR45922">
    <property type="entry name" value="CLEAVAGE AND POLYADENYLATION SPECIFICITY FACTOR SUBUNIT 2"/>
    <property type="match status" value="1"/>
</dbReference>
<dbReference type="GO" id="GO:0005847">
    <property type="term" value="C:mRNA cleavage and polyadenylation specificity factor complex"/>
    <property type="evidence" value="ECO:0007669"/>
    <property type="project" value="InterPro"/>
</dbReference>
<name>A0A267FK47_9PLAT</name>
<feature type="compositionally biased region" description="Acidic residues" evidence="7">
    <location>
        <begin position="420"/>
        <end position="434"/>
    </location>
</feature>
<dbReference type="CDD" id="cd16293">
    <property type="entry name" value="CPSF2-like_MBL-fold"/>
    <property type="match status" value="1"/>
</dbReference>
<dbReference type="InterPro" id="IPR035639">
    <property type="entry name" value="CPSF2_MBL"/>
</dbReference>
<dbReference type="STRING" id="282301.A0A267FK47"/>
<keyword evidence="3 6" id="KW-0507">mRNA processing</keyword>
<evidence type="ECO:0000313" key="10">
    <source>
        <dbReference type="Proteomes" id="UP000215902"/>
    </source>
</evidence>
<reference evidence="9 10" key="1">
    <citation type="submission" date="2017-06" db="EMBL/GenBank/DDBJ databases">
        <title>A platform for efficient transgenesis in Macrostomum lignano, a flatworm model organism for stem cell research.</title>
        <authorList>
            <person name="Berezikov E."/>
        </authorList>
    </citation>
    <scope>NUCLEOTIDE SEQUENCE [LARGE SCALE GENOMIC DNA]</scope>
    <source>
        <strain evidence="9">DV1</strain>
        <tissue evidence="9">Whole organism</tissue>
    </source>
</reference>
<sequence length="791" mass="86683">MATCIVKLRAFSGAQSETPPCFLLQIDEFKLLLDCGWDSSFKADYVEQLKPVTKEIDAVLLSHSDPFYIGALPYLVGRCGLTCPIYSTVPVRRMGQMMLYDLHASHATVEEFNLFSLDDIDAAFDRVHQLKYQQTVTFEGKGHGIAITPLPAGHSLGATLWKIVDGEEEIVYALGYNHKKERHLNGASFDLTFRPSLLITDCANMLYNQRRRRARDEQLMTSILGTLRDGGNVLIATDTAGRCLELTHLLEQLWQNQQSGLMAYSLALLNCVAHNVVEHAKSQVEWMSDRVTKQFELSRDNPFNFRYLHVCHSLQDLARVREPRVVLASQADLDWGFTRQLFQQWAGAENNAIILTQRSPPGSLARHLIDNRNVRHVQIEVKRKVRLEGAELEALQRTKRPHAAAAASSAAPGAAGDPVDGLDDESSDDEDVDKDDPMNGSVGGVGGLSSAAGAAGGGAGAGSSLSSNLLTAASPHDILPNPSAAKRAAQHQQRQLHQLHHLHQQQQQLVYPLVEFRPTFDDYGEPVDPNVFNALFAPSAVADLPDGGRGRNTAALAAAAAAAAAAKAAAEKRAARDAEPPSKCLVEQVDVDIRCTVAFIDFEGRSDGDAVKKIVSTLKPRETVLVLGSRDATDHLAEFCRTNMGLAPERIHTPANGETVDVTKEAHIYQARVKDSLISSLTFFPLGEYELAWVDASIHLEGPTEQPTLVPWKSGRPPDHKTVFIGEPKLHGVKQRLQEIGMTAEFQGGVLVVNGRVAVKRTEAGRLLIEGACSEDYFRVRELVYSQYAIL</sequence>
<keyword evidence="10" id="KW-1185">Reference proteome</keyword>
<dbReference type="InterPro" id="IPR011108">
    <property type="entry name" value="RMMBL"/>
</dbReference>
<comment type="similarity">
    <text evidence="2 6">Belongs to the metallo-beta-lactamase superfamily. RNA-metabolizing metallo-beta-lactamase-like family. CPSF2/YSH1 subfamily.</text>
</comment>
<proteinExistence type="inferred from homology"/>
<keyword evidence="5 6" id="KW-0539">Nucleus</keyword>
<evidence type="ECO:0000256" key="7">
    <source>
        <dbReference type="SAM" id="MobiDB-lite"/>
    </source>
</evidence>
<dbReference type="SMART" id="SM01027">
    <property type="entry name" value="Beta-Casp"/>
    <property type="match status" value="1"/>
</dbReference>
<dbReference type="Pfam" id="PF13299">
    <property type="entry name" value="CPSF100_C"/>
    <property type="match status" value="1"/>
</dbReference>
<dbReference type="FunFam" id="3.60.15.10:FF:000008">
    <property type="entry name" value="Cleavage and polyadenylation specificity factor subunit 2"/>
    <property type="match status" value="1"/>
</dbReference>
<keyword evidence="4 6" id="KW-0694">RNA-binding</keyword>
<evidence type="ECO:0000256" key="6">
    <source>
        <dbReference type="RuleBase" id="RU365006"/>
    </source>
</evidence>
<dbReference type="OrthoDB" id="64353at2759"/>
<evidence type="ECO:0000256" key="3">
    <source>
        <dbReference type="ARBA" id="ARBA00022664"/>
    </source>
</evidence>
<dbReference type="InterPro" id="IPR025069">
    <property type="entry name" value="Cpsf2_C"/>
</dbReference>
<dbReference type="InterPro" id="IPR022712">
    <property type="entry name" value="Beta_Casp"/>
</dbReference>
<gene>
    <name evidence="9" type="ORF">BOX15_Mlig027861g3</name>
</gene>
<dbReference type="InterPro" id="IPR001279">
    <property type="entry name" value="Metallo-B-lactamas"/>
</dbReference>
<dbReference type="Pfam" id="PF10996">
    <property type="entry name" value="Beta-Casp"/>
    <property type="match status" value="1"/>
</dbReference>
<dbReference type="SUPFAM" id="SSF56281">
    <property type="entry name" value="Metallo-hydrolase/oxidoreductase"/>
    <property type="match status" value="1"/>
</dbReference>
<evidence type="ECO:0000259" key="8">
    <source>
        <dbReference type="SMART" id="SM01027"/>
    </source>
</evidence>
<feature type="compositionally biased region" description="Low complexity" evidence="7">
    <location>
        <begin position="403"/>
        <end position="419"/>
    </location>
</feature>
<dbReference type="Gene3D" id="3.60.15.10">
    <property type="entry name" value="Ribonuclease Z/Hydroxyacylglutathione hydrolase-like"/>
    <property type="match status" value="1"/>
</dbReference>
<comment type="subcellular location">
    <subcellularLocation>
        <location evidence="1 6">Nucleus</location>
    </subcellularLocation>
</comment>
<evidence type="ECO:0000313" key="9">
    <source>
        <dbReference type="EMBL" id="PAA74146.1"/>
    </source>
</evidence>
<organism evidence="9 10">
    <name type="scientific">Macrostomum lignano</name>
    <dbReference type="NCBI Taxonomy" id="282301"/>
    <lineage>
        <taxon>Eukaryota</taxon>
        <taxon>Metazoa</taxon>
        <taxon>Spiralia</taxon>
        <taxon>Lophotrochozoa</taxon>
        <taxon>Platyhelminthes</taxon>
        <taxon>Rhabditophora</taxon>
        <taxon>Macrostomorpha</taxon>
        <taxon>Macrostomida</taxon>
        <taxon>Macrostomidae</taxon>
        <taxon>Macrostomum</taxon>
    </lineage>
</organism>
<dbReference type="InterPro" id="IPR027075">
    <property type="entry name" value="CPSF2"/>
</dbReference>
<accession>A0A267FK47</accession>
<dbReference type="Pfam" id="PF07521">
    <property type="entry name" value="RMMBL"/>
    <property type="match status" value="1"/>
</dbReference>
<dbReference type="Proteomes" id="UP000215902">
    <property type="component" value="Unassembled WGS sequence"/>
</dbReference>
<protein>
    <recommendedName>
        <fullName evidence="6">Cleavage and polyadenylation specificity factor subunit 2</fullName>
    </recommendedName>
    <alternativeName>
        <fullName evidence="6">Cleavage and polyadenylation specificity factor 100 kDa subunit</fullName>
    </alternativeName>
</protein>
<dbReference type="GO" id="GO:0006398">
    <property type="term" value="P:mRNA 3'-end processing by stem-loop binding and cleavage"/>
    <property type="evidence" value="ECO:0007669"/>
    <property type="project" value="InterPro"/>
</dbReference>
<evidence type="ECO:0000256" key="1">
    <source>
        <dbReference type="ARBA" id="ARBA00004123"/>
    </source>
</evidence>
<evidence type="ECO:0000256" key="4">
    <source>
        <dbReference type="ARBA" id="ARBA00022884"/>
    </source>
</evidence>
<feature type="domain" description="Beta-Casp" evidence="8">
    <location>
        <begin position="243"/>
        <end position="368"/>
    </location>
</feature>
<dbReference type="EMBL" id="NIVC01000975">
    <property type="protein sequence ID" value="PAA74146.1"/>
    <property type="molecule type" value="Genomic_DNA"/>
</dbReference>
<feature type="region of interest" description="Disordered" evidence="7">
    <location>
        <begin position="397"/>
        <end position="446"/>
    </location>
</feature>
<dbReference type="PANTHER" id="PTHR45922:SF1">
    <property type="entry name" value="CLEAVAGE AND POLYADENYLATION SPECIFICITY FACTOR SUBUNIT 2"/>
    <property type="match status" value="1"/>
</dbReference>
<dbReference type="Pfam" id="PF16661">
    <property type="entry name" value="Lactamase_B_6"/>
    <property type="match status" value="1"/>
</dbReference>
<dbReference type="InterPro" id="IPR036866">
    <property type="entry name" value="RibonucZ/Hydroxyglut_hydro"/>
</dbReference>
<evidence type="ECO:0000256" key="5">
    <source>
        <dbReference type="ARBA" id="ARBA00023242"/>
    </source>
</evidence>